<organism evidence="18 19">
    <name type="scientific">Lottia gigantea</name>
    <name type="common">Giant owl limpet</name>
    <dbReference type="NCBI Taxonomy" id="225164"/>
    <lineage>
        <taxon>Eukaryota</taxon>
        <taxon>Metazoa</taxon>
        <taxon>Spiralia</taxon>
        <taxon>Lophotrochozoa</taxon>
        <taxon>Mollusca</taxon>
        <taxon>Gastropoda</taxon>
        <taxon>Patellogastropoda</taxon>
        <taxon>Lottioidea</taxon>
        <taxon>Lottiidae</taxon>
        <taxon>Lottia</taxon>
    </lineage>
</organism>
<dbReference type="GeneID" id="20245282"/>
<dbReference type="STRING" id="225164.V3ZED1"/>
<evidence type="ECO:0000256" key="16">
    <source>
        <dbReference type="SAM" id="Phobius"/>
    </source>
</evidence>
<dbReference type="SUPFAM" id="SSF56399">
    <property type="entry name" value="ADP-ribosylation"/>
    <property type="match status" value="1"/>
</dbReference>
<dbReference type="HOGENOM" id="CLU_053263_1_0_1"/>
<evidence type="ECO:0000256" key="6">
    <source>
        <dbReference type="ARBA" id="ARBA00022765"/>
    </source>
</evidence>
<dbReference type="KEGG" id="lgi:LOTGIDRAFT_198000"/>
<keyword evidence="19" id="KW-1185">Reference proteome</keyword>
<dbReference type="OMA" id="LLYGQSC"/>
<comment type="subcellular location">
    <subcellularLocation>
        <location evidence="1">Endoplasmic reticulum membrane</location>
        <topology evidence="1">Single-pass type IV membrane protein</topology>
    </subcellularLocation>
</comment>
<dbReference type="EC" id="2.4.2.-" evidence="15"/>
<evidence type="ECO:0000256" key="5">
    <source>
        <dbReference type="ARBA" id="ARBA00022695"/>
    </source>
</evidence>
<dbReference type="InterPro" id="IPR041400">
    <property type="entry name" value="PARP16_N"/>
</dbReference>
<evidence type="ECO:0000256" key="12">
    <source>
        <dbReference type="ARBA" id="ARBA00024347"/>
    </source>
</evidence>
<dbReference type="Pfam" id="PF18084">
    <property type="entry name" value="ARTD15_N"/>
    <property type="match status" value="1"/>
</dbReference>
<protein>
    <recommendedName>
        <fullName evidence="15">Poly [ADP-ribose] polymerase</fullName>
        <shortName evidence="15">PARP</shortName>
        <ecNumber evidence="15">2.4.2.-</ecNumber>
    </recommendedName>
</protein>
<dbReference type="InterPro" id="IPR051838">
    <property type="entry name" value="ARTD_PARP"/>
</dbReference>
<evidence type="ECO:0000256" key="11">
    <source>
        <dbReference type="ARBA" id="ARBA00023230"/>
    </source>
</evidence>
<keyword evidence="11" id="KW-0834">Unfolded protein response</keyword>
<dbReference type="InterPro" id="IPR012317">
    <property type="entry name" value="Poly(ADP-ribose)pol_cat_dom"/>
</dbReference>
<keyword evidence="6" id="KW-0013">ADP-ribosylation</keyword>
<keyword evidence="5" id="KW-0548">Nucleotidyltransferase</keyword>
<evidence type="ECO:0000256" key="15">
    <source>
        <dbReference type="RuleBase" id="RU362114"/>
    </source>
</evidence>
<keyword evidence="3 15" id="KW-0808">Transferase</keyword>
<dbReference type="AlphaFoldDB" id="V3ZED1"/>
<evidence type="ECO:0000313" key="19">
    <source>
        <dbReference type="Proteomes" id="UP000030746"/>
    </source>
</evidence>
<evidence type="ECO:0000256" key="3">
    <source>
        <dbReference type="ARBA" id="ARBA00022679"/>
    </source>
</evidence>
<dbReference type="CTD" id="20245282"/>
<name>V3ZED1_LOTGI</name>
<feature type="transmembrane region" description="Helical" evidence="16">
    <location>
        <begin position="295"/>
        <end position="313"/>
    </location>
</feature>
<evidence type="ECO:0000256" key="8">
    <source>
        <dbReference type="ARBA" id="ARBA00022989"/>
    </source>
</evidence>
<evidence type="ECO:0000313" key="18">
    <source>
        <dbReference type="EMBL" id="ESO82417.1"/>
    </source>
</evidence>
<evidence type="ECO:0000256" key="13">
    <source>
        <dbReference type="ARBA" id="ARBA00056446"/>
    </source>
</evidence>
<sequence>MAETRKDIEDELRKKIDEDRLSSDIKLSLFSAALQSYRHDTVLRPFPPQFIKSDTEKDNSKLSKVFSEILKLTKLVPCLNSMSLDALKLLKWALDSKRFKTKLLGKNSFEMIIKLTGSTTPVPPPTHIFEIEYNEASEQKFQDKRQDRGVIFAYHGSRTENFHSILHNGLASHMNKVSVFGEGTYLSGELSVSLNYSPSGFTWENSEIGHKVGCVAVCEIIDDPATVKRQVSEKDGVKTKSRASAKNSEAGDVPDKYFVVESNEVIRVKYLLVYADKASHKHLNNRPTFFQQHKFVIMLVFYGCILLAVGLANSRTFKYHIRKFLK</sequence>
<accession>V3ZED1</accession>
<keyword evidence="10 16" id="KW-0472">Membrane</keyword>
<keyword evidence="4 16" id="KW-0812">Transmembrane</keyword>
<comment type="similarity">
    <text evidence="12">Belongs to the ARTD/PARP family.</text>
</comment>
<dbReference type="Gene3D" id="3.90.228.10">
    <property type="match status" value="1"/>
</dbReference>
<dbReference type="PANTHER" id="PTHR21328">
    <property type="entry name" value="POLY ADP-RIBOSE POLYMERASE FAMILY, MEMBER PARP"/>
    <property type="match status" value="1"/>
</dbReference>
<dbReference type="OrthoDB" id="19501at2759"/>
<dbReference type="GO" id="GO:0003950">
    <property type="term" value="F:NAD+ poly-ADP-ribosyltransferase activity"/>
    <property type="evidence" value="ECO:0007669"/>
    <property type="project" value="UniProtKB-UniRule"/>
</dbReference>
<feature type="domain" description="PARP catalytic" evidence="17">
    <location>
        <begin position="88"/>
        <end position="283"/>
    </location>
</feature>
<dbReference type="GO" id="GO:0006986">
    <property type="term" value="P:response to unfolded protein"/>
    <property type="evidence" value="ECO:0007669"/>
    <property type="project" value="UniProtKB-KW"/>
</dbReference>
<dbReference type="FunFam" id="3.90.228.10:FF:000005">
    <property type="entry name" value="Poly [ADP-ribose] polymerase"/>
    <property type="match status" value="1"/>
</dbReference>
<dbReference type="GO" id="GO:0016779">
    <property type="term" value="F:nucleotidyltransferase activity"/>
    <property type="evidence" value="ECO:0007669"/>
    <property type="project" value="UniProtKB-KW"/>
</dbReference>
<evidence type="ECO:0000256" key="2">
    <source>
        <dbReference type="ARBA" id="ARBA00022676"/>
    </source>
</evidence>
<proteinExistence type="inferred from homology"/>
<evidence type="ECO:0000256" key="4">
    <source>
        <dbReference type="ARBA" id="ARBA00022692"/>
    </source>
</evidence>
<reference evidence="18 19" key="1">
    <citation type="journal article" date="2013" name="Nature">
        <title>Insights into bilaterian evolution from three spiralian genomes.</title>
        <authorList>
            <person name="Simakov O."/>
            <person name="Marletaz F."/>
            <person name="Cho S.J."/>
            <person name="Edsinger-Gonzales E."/>
            <person name="Havlak P."/>
            <person name="Hellsten U."/>
            <person name="Kuo D.H."/>
            <person name="Larsson T."/>
            <person name="Lv J."/>
            <person name="Arendt D."/>
            <person name="Savage R."/>
            <person name="Osoegawa K."/>
            <person name="de Jong P."/>
            <person name="Grimwood J."/>
            <person name="Chapman J.A."/>
            <person name="Shapiro H."/>
            <person name="Aerts A."/>
            <person name="Otillar R.P."/>
            <person name="Terry A.Y."/>
            <person name="Boore J.L."/>
            <person name="Grigoriev I.V."/>
            <person name="Lindberg D.R."/>
            <person name="Seaver E.C."/>
            <person name="Weisblat D.A."/>
            <person name="Putnam N.H."/>
            <person name="Rokhsar D.S."/>
        </authorList>
    </citation>
    <scope>NUCLEOTIDE SEQUENCE [LARGE SCALE GENOMIC DNA]</scope>
</reference>
<evidence type="ECO:0000256" key="10">
    <source>
        <dbReference type="ARBA" id="ARBA00023136"/>
    </source>
</evidence>
<evidence type="ECO:0000256" key="7">
    <source>
        <dbReference type="ARBA" id="ARBA00022824"/>
    </source>
</evidence>
<evidence type="ECO:0000256" key="1">
    <source>
        <dbReference type="ARBA" id="ARBA00004163"/>
    </source>
</evidence>
<evidence type="ECO:0000256" key="9">
    <source>
        <dbReference type="ARBA" id="ARBA00023027"/>
    </source>
</evidence>
<keyword evidence="2 15" id="KW-0328">Glycosyltransferase</keyword>
<dbReference type="GO" id="GO:0005789">
    <property type="term" value="C:endoplasmic reticulum membrane"/>
    <property type="evidence" value="ECO:0007669"/>
    <property type="project" value="UniProtKB-SubCell"/>
</dbReference>
<dbReference type="Pfam" id="PF00644">
    <property type="entry name" value="PARP"/>
    <property type="match status" value="1"/>
</dbReference>
<evidence type="ECO:0000259" key="17">
    <source>
        <dbReference type="PROSITE" id="PS51059"/>
    </source>
</evidence>
<dbReference type="Proteomes" id="UP000030746">
    <property type="component" value="Unassembled WGS sequence"/>
</dbReference>
<dbReference type="RefSeq" id="XP_009066920.1">
    <property type="nucleotide sequence ID" value="XM_009068672.1"/>
</dbReference>
<comment type="subunit">
    <text evidence="14">Interacts with KPNB1.</text>
</comment>
<keyword evidence="9 15" id="KW-0520">NAD</keyword>
<gene>
    <name evidence="18" type="ORF">LOTGIDRAFT_198000</name>
</gene>
<evidence type="ECO:0000256" key="14">
    <source>
        <dbReference type="ARBA" id="ARBA00062100"/>
    </source>
</evidence>
<keyword evidence="8 16" id="KW-1133">Transmembrane helix</keyword>
<dbReference type="EMBL" id="KB203918">
    <property type="protein sequence ID" value="ESO82417.1"/>
    <property type="molecule type" value="Genomic_DNA"/>
</dbReference>
<comment type="function">
    <text evidence="13">Intracellular mono-ADP-ribosyltransferase that plays a role in different processes, such as protein translation and unfolded protein response (UPR), through the mono-ADP-ribosylation of proteins involved in those processes. Acts as an inhibitor of protein translation by catalyzing mono-ADP-ribosylation of ribosomal subunits, such as RPL14 and RPS6, thereby inhibiting polysome assembly and mRNA loading. Mono-ADP-ribosylation of ribosomal subunits is promoted by NMNAT2. Involved in the unfolded protein response (UPR) by ADP-ribosylating and activating EIF2AK3 and ERN1, two important UPR effectors. May also mediate mono-ADP-ribosylation of karyopherin KPNB1 a nuclear import factor. May not modify proteins on arginine or cysteine residues compared to other mono-ADP-ribosyltransferases.</text>
</comment>
<dbReference type="PROSITE" id="PS51059">
    <property type="entry name" value="PARP_CATALYTIC"/>
    <property type="match status" value="1"/>
</dbReference>
<keyword evidence="7" id="KW-0256">Endoplasmic reticulum</keyword>